<evidence type="ECO:0000256" key="3">
    <source>
        <dbReference type="ARBA" id="ARBA00022618"/>
    </source>
</evidence>
<evidence type="ECO:0000313" key="14">
    <source>
        <dbReference type="Proteomes" id="UP000028501"/>
    </source>
</evidence>
<name>A0A075WCX4_ARCFL</name>
<dbReference type="SMART" id="SM00865">
    <property type="entry name" value="Tubulin_C"/>
    <property type="match status" value="1"/>
</dbReference>
<dbReference type="GeneID" id="24794171"/>
<dbReference type="HOGENOM" id="CLU_024865_0_1_2"/>
<evidence type="ECO:0000256" key="7">
    <source>
        <dbReference type="ARBA" id="ARBA00023306"/>
    </source>
</evidence>
<dbReference type="GO" id="GO:0051258">
    <property type="term" value="P:protein polymerization"/>
    <property type="evidence" value="ECO:0007669"/>
    <property type="project" value="UniProtKB-UniRule"/>
</dbReference>
<dbReference type="InterPro" id="IPR008280">
    <property type="entry name" value="Tub_FtsZ_C"/>
</dbReference>
<evidence type="ECO:0000259" key="11">
    <source>
        <dbReference type="SMART" id="SM00864"/>
    </source>
</evidence>
<gene>
    <name evidence="8" type="primary">ftsZ</name>
    <name evidence="13" type="ORF">AFULGI_00006460</name>
</gene>
<evidence type="ECO:0000313" key="13">
    <source>
        <dbReference type="EMBL" id="AIG97447.1"/>
    </source>
</evidence>
<dbReference type="GO" id="GO:0032153">
    <property type="term" value="C:cell division site"/>
    <property type="evidence" value="ECO:0007669"/>
    <property type="project" value="UniProtKB-UniRule"/>
</dbReference>
<keyword evidence="7 8" id="KW-0131">Cell cycle</keyword>
<dbReference type="Pfam" id="PF12327">
    <property type="entry name" value="FtsZ_C"/>
    <property type="match status" value="1"/>
</dbReference>
<organism evidence="13 14">
    <name type="scientific">Archaeoglobus fulgidus DSM 8774</name>
    <dbReference type="NCBI Taxonomy" id="1344584"/>
    <lineage>
        <taxon>Archaea</taxon>
        <taxon>Methanobacteriati</taxon>
        <taxon>Methanobacteriota</taxon>
        <taxon>Archaeoglobi</taxon>
        <taxon>Archaeoglobales</taxon>
        <taxon>Archaeoglobaceae</taxon>
        <taxon>Archaeoglobus</taxon>
    </lineage>
</organism>
<evidence type="ECO:0000256" key="1">
    <source>
        <dbReference type="ARBA" id="ARBA00009690"/>
    </source>
</evidence>
<dbReference type="GO" id="GO:0003924">
    <property type="term" value="F:GTPase activity"/>
    <property type="evidence" value="ECO:0007669"/>
    <property type="project" value="UniProtKB-UniRule"/>
</dbReference>
<dbReference type="InterPro" id="IPR003008">
    <property type="entry name" value="Tubulin_FtsZ_GTPase"/>
</dbReference>
<dbReference type="GO" id="GO:0005737">
    <property type="term" value="C:cytoplasm"/>
    <property type="evidence" value="ECO:0007669"/>
    <property type="project" value="UniProtKB-SubCell"/>
</dbReference>
<keyword evidence="3 8" id="KW-0132">Cell division</keyword>
<evidence type="ECO:0000256" key="10">
    <source>
        <dbReference type="RuleBase" id="RU003360"/>
    </source>
</evidence>
<dbReference type="Gene3D" id="3.40.50.1440">
    <property type="entry name" value="Tubulin/FtsZ, GTPase domain"/>
    <property type="match status" value="1"/>
</dbReference>
<dbReference type="KEGG" id="afg:AFULGI_00006460"/>
<dbReference type="Proteomes" id="UP000028501">
    <property type="component" value="Chromosome"/>
</dbReference>
<dbReference type="NCBIfam" id="TIGR00065">
    <property type="entry name" value="ftsZ"/>
    <property type="match status" value="1"/>
</dbReference>
<dbReference type="InterPro" id="IPR018316">
    <property type="entry name" value="Tubulin/FtsZ_2-layer-sand-dom"/>
</dbReference>
<dbReference type="Pfam" id="PF00091">
    <property type="entry name" value="Tubulin"/>
    <property type="match status" value="1"/>
</dbReference>
<dbReference type="EMBL" id="CP006577">
    <property type="protein sequence ID" value="AIG97447.1"/>
    <property type="molecule type" value="Genomic_DNA"/>
</dbReference>
<dbReference type="AlphaFoldDB" id="A0A075WCX4"/>
<keyword evidence="6 8" id="KW-0717">Septation</keyword>
<feature type="binding site" evidence="8">
    <location>
        <position position="203"/>
    </location>
    <ligand>
        <name>GTP</name>
        <dbReference type="ChEBI" id="CHEBI:37565"/>
    </ligand>
</feature>
<sequence>MKSIVSKAQQYLEQERSSRFSEEIKDFETPKIVVVGCGGSGNNTVHRLSNMNVESAMTIAINTDKQQLLRTKADKRVLIGRSITRGLGAGGYPEIGRKAAELARNVLEDLLCDSDMVFVCAGMGGGTGTGSAPVVADVAKKQGAIVIGFAQMPFRVERARIQKALDGLEEMKEVCDTVVVLDNNKLLDYYPNLPIDAAFSVMDQLIAETIKGISDTITIPSLVNIDFADVKAIMGHGGVAVMLVGEAKAQDKANAVVRDCLSHPLLDVDYRGATGSLVHISGGHDLTLKEAEEIIRNLTFEIDDYANVIWGARIDKEFEGFVRVVSIMTGIKDRDFVGSLSYENVLQKQKLRDIRVESRNNGEKLRKQQSFSEPVKFRREKQKVSIPIIDRL</sequence>
<dbReference type="PANTHER" id="PTHR30314:SF9">
    <property type="entry name" value="CELL DIVISION PROTEIN FTSZ 2"/>
    <property type="match status" value="1"/>
</dbReference>
<evidence type="ECO:0000256" key="2">
    <source>
        <dbReference type="ARBA" id="ARBA00022490"/>
    </source>
</evidence>
<evidence type="ECO:0000259" key="12">
    <source>
        <dbReference type="SMART" id="SM00865"/>
    </source>
</evidence>
<dbReference type="SUPFAM" id="SSF52490">
    <property type="entry name" value="Tubulin nucleotide-binding domain-like"/>
    <property type="match status" value="1"/>
</dbReference>
<keyword evidence="5 8" id="KW-0342">GTP-binding</keyword>
<keyword evidence="4 8" id="KW-0547">Nucleotide-binding</keyword>
<keyword evidence="2 8" id="KW-0963">Cytoplasm</keyword>
<feature type="domain" description="Tubulin/FtsZ 2-layer sandwich" evidence="12">
    <location>
        <begin position="223"/>
        <end position="340"/>
    </location>
</feature>
<dbReference type="CDD" id="cd02201">
    <property type="entry name" value="FtsZ_type1"/>
    <property type="match status" value="1"/>
</dbReference>
<feature type="binding site" evidence="8">
    <location>
        <begin position="126"/>
        <end position="128"/>
    </location>
    <ligand>
        <name>GTP</name>
        <dbReference type="ChEBI" id="CHEBI:37565"/>
    </ligand>
</feature>
<feature type="binding site" evidence="8">
    <location>
        <position position="157"/>
    </location>
    <ligand>
        <name>GTP</name>
        <dbReference type="ChEBI" id="CHEBI:37565"/>
    </ligand>
</feature>
<evidence type="ECO:0000256" key="8">
    <source>
        <dbReference type="HAMAP-Rule" id="MF_00909"/>
    </source>
</evidence>
<evidence type="ECO:0000256" key="9">
    <source>
        <dbReference type="NCBIfam" id="TIGR00065"/>
    </source>
</evidence>
<dbReference type="PROSITE" id="PS01134">
    <property type="entry name" value="FTSZ_1"/>
    <property type="match status" value="1"/>
</dbReference>
<evidence type="ECO:0000256" key="5">
    <source>
        <dbReference type="ARBA" id="ARBA00023134"/>
    </source>
</evidence>
<protein>
    <recommendedName>
        <fullName evidence="8 9">Cell division protein FtsZ</fullName>
    </recommendedName>
</protein>
<comment type="caution">
    <text evidence="8">Lacks conserved residue(s) required for the propagation of feature annotation.</text>
</comment>
<accession>A0A075WCX4</accession>
<feature type="binding site" evidence="8">
    <location>
        <position position="160"/>
    </location>
    <ligand>
        <name>GTP</name>
        <dbReference type="ChEBI" id="CHEBI:37565"/>
    </ligand>
</feature>
<comment type="similarity">
    <text evidence="1 8 10">Belongs to the FtsZ family.</text>
</comment>
<dbReference type="SUPFAM" id="SSF55307">
    <property type="entry name" value="Tubulin C-terminal domain-like"/>
    <property type="match status" value="1"/>
</dbReference>
<dbReference type="HAMAP" id="MF_00909">
    <property type="entry name" value="FtsZ"/>
    <property type="match status" value="1"/>
</dbReference>
<proteinExistence type="inferred from homology"/>
<comment type="subunit">
    <text evidence="8">Homodimer. Polymerizes to form a dynamic ring structure in a strictly GTP-dependent manner. Interacts directly with several other division proteins.</text>
</comment>
<reference evidence="13 14" key="1">
    <citation type="submission" date="2013-07" db="EMBL/GenBank/DDBJ databases">
        <title>Genome of Archaeoglobus fulgidus.</title>
        <authorList>
            <person name="Fiebig A."/>
            <person name="Birkeland N.-K."/>
        </authorList>
    </citation>
    <scope>NUCLEOTIDE SEQUENCE [LARGE SCALE GENOMIC DNA]</scope>
    <source>
        <strain evidence="13 14">DSM 8774</strain>
    </source>
</reference>
<evidence type="ECO:0000256" key="4">
    <source>
        <dbReference type="ARBA" id="ARBA00022741"/>
    </source>
</evidence>
<dbReference type="InterPro" id="IPR024757">
    <property type="entry name" value="FtsZ_C"/>
</dbReference>
<dbReference type="InterPro" id="IPR045061">
    <property type="entry name" value="FtsZ/CetZ"/>
</dbReference>
<dbReference type="GO" id="GO:0005525">
    <property type="term" value="F:GTP binding"/>
    <property type="evidence" value="ECO:0007669"/>
    <property type="project" value="UniProtKB-UniRule"/>
</dbReference>
<dbReference type="PROSITE" id="PS01135">
    <property type="entry name" value="FTSZ_2"/>
    <property type="match status" value="1"/>
</dbReference>
<dbReference type="InterPro" id="IPR020805">
    <property type="entry name" value="Cell_div_FtsZ_CS"/>
</dbReference>
<dbReference type="InterPro" id="IPR000158">
    <property type="entry name" value="Cell_div_FtsZ"/>
</dbReference>
<dbReference type="SMART" id="SM00864">
    <property type="entry name" value="Tubulin"/>
    <property type="match status" value="1"/>
</dbReference>
<evidence type="ECO:0000256" key="6">
    <source>
        <dbReference type="ARBA" id="ARBA00023210"/>
    </source>
</evidence>
<comment type="function">
    <text evidence="8">Essential cell division protein that forms a contractile ring structure (Z ring) at the future cell division site. The regulation of the ring assembly controls the timing and the location of cell division. One of the functions of the FtsZ ring is to recruit other cell division proteins to the septum to produce a new cell wall between the dividing cells. Binds GTP and shows GTPase activity.</text>
</comment>
<dbReference type="RefSeq" id="WP_048095186.1">
    <property type="nucleotide sequence ID" value="NZ_CP006577.1"/>
</dbReference>
<feature type="domain" description="Tubulin/FtsZ GTPase" evidence="11">
    <location>
        <begin position="31"/>
        <end position="221"/>
    </location>
</feature>
<comment type="subcellular location">
    <subcellularLocation>
        <location evidence="8">Cytoplasm</location>
    </subcellularLocation>
    <text evidence="8">Assembles at midcell at the inner surface of the cytoplasmic membrane.</text>
</comment>
<dbReference type="PANTHER" id="PTHR30314">
    <property type="entry name" value="CELL DIVISION PROTEIN FTSZ-RELATED"/>
    <property type="match status" value="1"/>
</dbReference>
<dbReference type="GO" id="GO:0043093">
    <property type="term" value="P:FtsZ-dependent cytokinesis"/>
    <property type="evidence" value="ECO:0007669"/>
    <property type="project" value="UniProtKB-UniRule"/>
</dbReference>
<dbReference type="InterPro" id="IPR036525">
    <property type="entry name" value="Tubulin/FtsZ_GTPase_sf"/>
</dbReference>
<dbReference type="PRINTS" id="PR00423">
    <property type="entry name" value="CELLDVISFTSZ"/>
</dbReference>